<dbReference type="EMBL" id="JBHSAV010000059">
    <property type="protein sequence ID" value="MFC3977831.1"/>
    <property type="molecule type" value="Genomic_DNA"/>
</dbReference>
<dbReference type="PANTHER" id="PTHR22600:SF57">
    <property type="entry name" value="BETA-N-ACETYLHEXOSAMINIDASE"/>
    <property type="match status" value="1"/>
</dbReference>
<evidence type="ECO:0000256" key="2">
    <source>
        <dbReference type="ARBA" id="ARBA00006285"/>
    </source>
</evidence>
<evidence type="ECO:0000259" key="7">
    <source>
        <dbReference type="Pfam" id="PF02838"/>
    </source>
</evidence>
<comment type="caution">
    <text evidence="8">The sequence shown here is derived from an EMBL/GenBank/DDBJ whole genome shotgun (WGS) entry which is preliminary data.</text>
</comment>
<evidence type="ECO:0000256" key="4">
    <source>
        <dbReference type="ARBA" id="ARBA00022801"/>
    </source>
</evidence>
<dbReference type="Gene3D" id="3.20.20.80">
    <property type="entry name" value="Glycosidases"/>
    <property type="match status" value="1"/>
</dbReference>
<feature type="domain" description="Beta-hexosaminidase bacterial type N-terminal" evidence="7">
    <location>
        <begin position="25"/>
        <end position="151"/>
    </location>
</feature>
<dbReference type="SUPFAM" id="SSF51445">
    <property type="entry name" value="(Trans)glycosidases"/>
    <property type="match status" value="1"/>
</dbReference>
<organism evidence="8 9">
    <name type="scientific">Belliella kenyensis</name>
    <dbReference type="NCBI Taxonomy" id="1472724"/>
    <lineage>
        <taxon>Bacteria</taxon>
        <taxon>Pseudomonadati</taxon>
        <taxon>Bacteroidota</taxon>
        <taxon>Cytophagia</taxon>
        <taxon>Cytophagales</taxon>
        <taxon>Cyclobacteriaceae</taxon>
        <taxon>Belliella</taxon>
    </lineage>
</organism>
<accession>A0ABV8EQ38</accession>
<evidence type="ECO:0000313" key="8">
    <source>
        <dbReference type="EMBL" id="MFC3977831.1"/>
    </source>
</evidence>
<dbReference type="PANTHER" id="PTHR22600">
    <property type="entry name" value="BETA-HEXOSAMINIDASE"/>
    <property type="match status" value="1"/>
</dbReference>
<dbReference type="InterPro" id="IPR015883">
    <property type="entry name" value="Glyco_hydro_20_cat"/>
</dbReference>
<dbReference type="InterPro" id="IPR029018">
    <property type="entry name" value="Hex-like_dom2"/>
</dbReference>
<evidence type="ECO:0000256" key="1">
    <source>
        <dbReference type="ARBA" id="ARBA00001231"/>
    </source>
</evidence>
<dbReference type="CDD" id="cd06563">
    <property type="entry name" value="GH20_chitobiase-like"/>
    <property type="match status" value="1"/>
</dbReference>
<evidence type="ECO:0000313" key="9">
    <source>
        <dbReference type="Proteomes" id="UP001595766"/>
    </source>
</evidence>
<name>A0ABV8EQ38_9BACT</name>
<dbReference type="Pfam" id="PF02838">
    <property type="entry name" value="Glyco_hydro_20b"/>
    <property type="match status" value="1"/>
</dbReference>
<reference evidence="9" key="1">
    <citation type="journal article" date="2019" name="Int. J. Syst. Evol. Microbiol.">
        <title>The Global Catalogue of Microorganisms (GCM) 10K type strain sequencing project: providing services to taxonomists for standard genome sequencing and annotation.</title>
        <authorList>
            <consortium name="The Broad Institute Genomics Platform"/>
            <consortium name="The Broad Institute Genome Sequencing Center for Infectious Disease"/>
            <person name="Wu L."/>
            <person name="Ma J."/>
        </authorList>
    </citation>
    <scope>NUCLEOTIDE SEQUENCE [LARGE SCALE GENOMIC DNA]</scope>
    <source>
        <strain evidence="9">CECT 8551</strain>
    </source>
</reference>
<dbReference type="PIRSF" id="PIRSF001093">
    <property type="entry name" value="B-hxosamndse_ab_euk"/>
    <property type="match status" value="1"/>
</dbReference>
<dbReference type="Gene3D" id="3.30.379.10">
    <property type="entry name" value="Chitobiase/beta-hexosaminidase domain 2-like"/>
    <property type="match status" value="1"/>
</dbReference>
<evidence type="ECO:0000256" key="3">
    <source>
        <dbReference type="ARBA" id="ARBA00012663"/>
    </source>
</evidence>
<keyword evidence="9" id="KW-1185">Reference proteome</keyword>
<keyword evidence="5" id="KW-0326">Glycosidase</keyword>
<keyword evidence="4" id="KW-0378">Hydrolase</keyword>
<feature type="domain" description="Glycoside hydrolase family 20 catalytic" evidence="6">
    <location>
        <begin position="155"/>
        <end position="502"/>
    </location>
</feature>
<comment type="similarity">
    <text evidence="2">Belongs to the glycosyl hydrolase 20 family.</text>
</comment>
<dbReference type="SUPFAM" id="SSF55545">
    <property type="entry name" value="beta-N-acetylhexosaminidase-like domain"/>
    <property type="match status" value="1"/>
</dbReference>
<evidence type="ECO:0000259" key="6">
    <source>
        <dbReference type="Pfam" id="PF00728"/>
    </source>
</evidence>
<evidence type="ECO:0000256" key="5">
    <source>
        <dbReference type="ARBA" id="ARBA00023295"/>
    </source>
</evidence>
<comment type="catalytic activity">
    <reaction evidence="1">
        <text>Hydrolysis of terminal non-reducing N-acetyl-D-hexosamine residues in N-acetyl-beta-D-hexosaminides.</text>
        <dbReference type="EC" id="3.2.1.52"/>
    </reaction>
</comment>
<dbReference type="PRINTS" id="PR00738">
    <property type="entry name" value="GLHYDRLASE20"/>
</dbReference>
<dbReference type="InterPro" id="IPR015882">
    <property type="entry name" value="HEX_bac_N"/>
</dbReference>
<sequence length="536" mass="61394">MKKDLSLITMSIAALVLTMPFCRAQIIPHPQSIEYGSDLFEIKSGIEIIADLGLHHEAAYLAEFLEKGFGEKSNISKIGNGIILSMEEGLYELYGKEGYQLIINDQSLSIMAATSTGVFYGIQSLKQLFPTDFECGYADKFVAISSVEIIDKPRFSWRAFMLDESRHFMGIEQVKKMLDQMAALKMNTFHWHLTDDQGWRIEIKKYPKLTSKGSVRNDTQVERNSEKRFGKPHEGFYTQVEIKEIITYAKDRHITIVPEIEMPGHAMAAIAAYPWLGSLGTTTQVPETFGKMPDSFNVADAKVVSFLLDVLDEVIALFPGQTIHIGGDEVNYQPWENDETVKEFMAKQNLNSPVDLQIYFTNQVSNYLESAGKRMMGWNEIMGDDIHEEREASDQAVEQKLAASSIVHFWKGDLSLIQKAVMDGYQVVNSNHWDTYLDYTYERLPISKSYAFNPIPEGLEEKYHSKILGTGTQIWTEYTPTIETLERQVFPRLIAYAEVGWTFLENKDFERFQKNLSKYKERLQANQIQFHEEMDQ</sequence>
<dbReference type="RefSeq" id="WP_241294533.1">
    <property type="nucleotide sequence ID" value="NZ_JAKZGR010000007.1"/>
</dbReference>
<dbReference type="EC" id="3.2.1.52" evidence="3"/>
<gene>
    <name evidence="8" type="ORF">ACFOUP_15690</name>
</gene>
<protein>
    <recommendedName>
        <fullName evidence="3">beta-N-acetylhexosaminidase</fullName>
        <ecNumber evidence="3">3.2.1.52</ecNumber>
    </recommendedName>
</protein>
<proteinExistence type="inferred from homology"/>
<dbReference type="Pfam" id="PF00728">
    <property type="entry name" value="Glyco_hydro_20"/>
    <property type="match status" value="1"/>
</dbReference>
<dbReference type="InterPro" id="IPR025705">
    <property type="entry name" value="Beta_hexosaminidase_sua/sub"/>
</dbReference>
<dbReference type="InterPro" id="IPR017853">
    <property type="entry name" value="GH"/>
</dbReference>
<dbReference type="Proteomes" id="UP001595766">
    <property type="component" value="Unassembled WGS sequence"/>
</dbReference>